<dbReference type="Pfam" id="PF02872">
    <property type="entry name" value="5_nucleotid_C"/>
    <property type="match status" value="2"/>
</dbReference>
<dbReference type="RefSeq" id="WP_075864446.1">
    <property type="nucleotide sequence ID" value="NZ_BDJL01000001.1"/>
</dbReference>
<dbReference type="EMBL" id="BDJL01000001">
    <property type="protein sequence ID" value="GAV24234.1"/>
    <property type="molecule type" value="Genomic_DNA"/>
</dbReference>
<dbReference type="InterPro" id="IPR003646">
    <property type="entry name" value="SH3-like_bac-type"/>
</dbReference>
<dbReference type="GO" id="GO:0046872">
    <property type="term" value="F:metal ion binding"/>
    <property type="evidence" value="ECO:0007669"/>
    <property type="project" value="InterPro"/>
</dbReference>
<proteinExistence type="predicted"/>
<comment type="caution">
    <text evidence="3">The sequence shown here is derived from an EMBL/GenBank/DDBJ whole genome shotgun (WGS) entry which is preliminary data.</text>
</comment>
<dbReference type="InterPro" id="IPR029052">
    <property type="entry name" value="Metallo-depent_PP-like"/>
</dbReference>
<gene>
    <name evidence="3" type="ORF">ciss_01670</name>
</gene>
<dbReference type="SUPFAM" id="SSF56300">
    <property type="entry name" value="Metallo-dependent phosphatases"/>
    <property type="match status" value="2"/>
</dbReference>
<dbReference type="AlphaFoldDB" id="A0A1L8CZD8"/>
<dbReference type="InterPro" id="IPR019079">
    <property type="entry name" value="Capsule_synth_CapA"/>
</dbReference>
<dbReference type="GO" id="GO:0009166">
    <property type="term" value="P:nucleotide catabolic process"/>
    <property type="evidence" value="ECO:0007669"/>
    <property type="project" value="InterPro"/>
</dbReference>
<accession>A0A1L8CZD8</accession>
<protein>
    <submittedName>
        <fullName evidence="3">2',3'-cyclic-nucleotide 2'-phosphodiesterase</fullName>
    </submittedName>
</protein>
<dbReference type="CDD" id="cd00845">
    <property type="entry name" value="MPP_UshA_N_like"/>
    <property type="match status" value="1"/>
</dbReference>
<dbReference type="STRING" id="661089.ciss_01670"/>
<feature type="domain" description="SH3b" evidence="2">
    <location>
        <begin position="1086"/>
        <end position="1148"/>
    </location>
</feature>
<dbReference type="PROSITE" id="PS00785">
    <property type="entry name" value="5_NUCLEOTIDASE_1"/>
    <property type="match status" value="1"/>
</dbReference>
<dbReference type="GO" id="GO:0030288">
    <property type="term" value="C:outer membrane-bounded periplasmic space"/>
    <property type="evidence" value="ECO:0007669"/>
    <property type="project" value="TreeGrafter"/>
</dbReference>
<dbReference type="Gene3D" id="3.90.780.10">
    <property type="entry name" value="5'-Nucleotidase, C-terminal domain"/>
    <property type="match status" value="2"/>
</dbReference>
<dbReference type="PRINTS" id="PR01607">
    <property type="entry name" value="APYRASEFAMLY"/>
</dbReference>
<evidence type="ECO:0000259" key="2">
    <source>
        <dbReference type="PROSITE" id="PS51781"/>
    </source>
</evidence>
<dbReference type="InterPro" id="IPR004843">
    <property type="entry name" value="Calcineurin-like_PHP"/>
</dbReference>
<dbReference type="PROSITE" id="PS51781">
    <property type="entry name" value="SH3B"/>
    <property type="match status" value="1"/>
</dbReference>
<dbReference type="PANTHER" id="PTHR11575">
    <property type="entry name" value="5'-NUCLEOTIDASE-RELATED"/>
    <property type="match status" value="1"/>
</dbReference>
<dbReference type="Gene3D" id="3.60.21.10">
    <property type="match status" value="2"/>
</dbReference>
<sequence length="1215" mass="132933">MLKLQKLRFLATVLVLALIFSFVSPGLSVTFASTPKTVDLLEVTDFHGYLKYDTTLNGQPLEQKIAAVLAKKLKDIKASNPNTVILAGGDMFQGTPISNVLRGKPVVEFMNNVGFDAMTLGNHEFDWGLDAIIDYSTNTIKGAKFPLLAANIVYKADNTRPPFFKPYTIIDKNGIKIGVIGLVSTEFPTVIMPAYIEPFKILDPVATANALIPEVKAAGADIVVILAHIGAYDSTLTKADSKDNELIYLAKNVTGADVIFGGHTHTIIAGKVNGIPVAVAQNNGKGFARVTLTLDENNKIIDSTVSFVSIVNDYNTPTPVIDPEVDAIVEAAKAEVGPMFSEIIGRAALDLTRTQSASPYGDSLLGNWAADVTRKKVGAQIGFANNGGLRTDLKAGNITVGDIFTLMPFDNTIYKLQMKGSTIKKVLEQAVMDGGKGIQVAGLKFEYLPTLPSMSRVTKVTLEDGTPLDDNAVYTVATNSFMATGGDNFTAFKEAVSAEDTFILVRDAFMDDIRTKGTITSQIDNRIKPATDIYKISILATSDLHGNIFPLDYYQNIPYDQGLAKVYTYVKQVRAQNPVILVDNGDTIQGTPLNYYFNMIDTESEYPMMKAMGYMGYDAWTLGNHEFNFGLNTLNRIILDATNEGIAVLSANIVWAKDGRTYVRPYIIKPVTTPFGTVKVGILGLTTKTIPNWENPANYKGLEFKDPVETAKYWIPRMKAQGADYIIVTFHSGEESATDVIPENQVKALATSVDGINAIVAGHTHRNISMNIYTSPSGNRVIVTQPDRWGRYVSHIDLVFVKDSNGNYKFAGTTSKTVKMDANYPADQELLAVMQPYQDKVLAYTGTKIGTAAGDFLATGITTQDTALMDLVNEVQRYYAKADLSIAAPLSTTAKIYKGDITIQNIMSLYIYENFLYGIKMTGKQLKDWLEWSARYYKQVTSPTDPVVKDPVYNIPDYNLDMLHGATYVIDLTAPVGQRIKNLKVNGKLVKDTDVFKVAINNYRFNGGGGFMAAAGISNTDPSIVYFDSAREMGDDGQIRSLIIRYIQEKGTITPKVDNNWRISTTPVEQEKDVEIKPTPTPAPAPQYAVVINLRANVKANPSASAPTVAVVSGGSRYQIVVKDGSWYKVKVGSIFGYINAKDVLVTTQPEKIVVYKKVKVTSKSGAYIRDKAVDGKVIATVRYGTTLEVIGFAGNRYKVKYGNKTGYIWEKLVS</sequence>
<dbReference type="InterPro" id="IPR006179">
    <property type="entry name" value="5_nucleotidase/apyrase"/>
</dbReference>
<organism evidence="3 4">
    <name type="scientific">Carboxydothermus islandicus</name>
    <dbReference type="NCBI Taxonomy" id="661089"/>
    <lineage>
        <taxon>Bacteria</taxon>
        <taxon>Bacillati</taxon>
        <taxon>Bacillota</taxon>
        <taxon>Clostridia</taxon>
        <taxon>Thermoanaerobacterales</taxon>
        <taxon>Thermoanaerobacteraceae</taxon>
        <taxon>Carboxydothermus</taxon>
    </lineage>
</organism>
<dbReference type="InterPro" id="IPR036907">
    <property type="entry name" value="5'-Nucleotdase_C_sf"/>
</dbReference>
<dbReference type="Gene3D" id="2.30.30.40">
    <property type="entry name" value="SH3 Domains"/>
    <property type="match status" value="2"/>
</dbReference>
<name>A0A1L8CZD8_9THEO</name>
<dbReference type="GO" id="GO:0016788">
    <property type="term" value="F:hydrolase activity, acting on ester bonds"/>
    <property type="evidence" value="ECO:0007669"/>
    <property type="project" value="InterPro"/>
</dbReference>
<keyword evidence="4" id="KW-1185">Reference proteome</keyword>
<dbReference type="PANTHER" id="PTHR11575:SF24">
    <property type="entry name" value="5'-NUCLEOTIDASE"/>
    <property type="match status" value="1"/>
</dbReference>
<dbReference type="SMART" id="SM00287">
    <property type="entry name" value="SH3b"/>
    <property type="match status" value="2"/>
</dbReference>
<dbReference type="GO" id="GO:0000166">
    <property type="term" value="F:nucleotide binding"/>
    <property type="evidence" value="ECO:0007669"/>
    <property type="project" value="InterPro"/>
</dbReference>
<evidence type="ECO:0000313" key="4">
    <source>
        <dbReference type="Proteomes" id="UP000187338"/>
    </source>
</evidence>
<dbReference type="SUPFAM" id="SSF55816">
    <property type="entry name" value="5'-nucleotidase (syn. UDP-sugar hydrolase), C-terminal domain"/>
    <property type="match status" value="2"/>
</dbReference>
<keyword evidence="1" id="KW-0732">Signal</keyword>
<evidence type="ECO:0000256" key="1">
    <source>
        <dbReference type="ARBA" id="ARBA00022729"/>
    </source>
</evidence>
<dbReference type="Pfam" id="PF00149">
    <property type="entry name" value="Metallophos"/>
    <property type="match status" value="2"/>
</dbReference>
<dbReference type="PROSITE" id="PS00786">
    <property type="entry name" value="5_NUCLEOTIDASE_2"/>
    <property type="match status" value="2"/>
</dbReference>
<dbReference type="OrthoDB" id="9800780at2"/>
<dbReference type="Proteomes" id="UP000187338">
    <property type="component" value="Unassembled WGS sequence"/>
</dbReference>
<dbReference type="InterPro" id="IPR008334">
    <property type="entry name" value="5'-Nucleotdase_C"/>
</dbReference>
<dbReference type="SMART" id="SM00854">
    <property type="entry name" value="PGA_cap"/>
    <property type="match status" value="1"/>
</dbReference>
<reference evidence="4" key="1">
    <citation type="submission" date="2016-12" db="EMBL/GenBank/DDBJ databases">
        <title>Draft Genome Sequences od Carboxydothermus pertinax and islandicus, Hydrogenogenic Carboxydotrophic Bacteria.</title>
        <authorList>
            <person name="Fukuyama Y."/>
            <person name="Ohmae K."/>
            <person name="Yoneda Y."/>
            <person name="Yoshida T."/>
            <person name="Sako Y."/>
        </authorList>
    </citation>
    <scope>NUCLEOTIDE SEQUENCE [LARGE SCALE GENOMIC DNA]</scope>
    <source>
        <strain evidence="4">SET</strain>
    </source>
</reference>
<dbReference type="InterPro" id="IPR006146">
    <property type="entry name" value="5'-Nucleotdase_CS"/>
</dbReference>
<evidence type="ECO:0000313" key="3">
    <source>
        <dbReference type="EMBL" id="GAV24234.1"/>
    </source>
</evidence>